<protein>
    <submittedName>
        <fullName evidence="8">Uncharacterized protein LOC114248539</fullName>
    </submittedName>
</protein>
<evidence type="ECO:0000259" key="6">
    <source>
        <dbReference type="Pfam" id="PF14768"/>
    </source>
</evidence>
<feature type="coiled-coil region" evidence="4">
    <location>
        <begin position="63"/>
        <end position="98"/>
    </location>
</feature>
<dbReference type="GO" id="GO:0005634">
    <property type="term" value="C:nucleus"/>
    <property type="evidence" value="ECO:0007669"/>
    <property type="project" value="TreeGrafter"/>
</dbReference>
<dbReference type="OrthoDB" id="435311at2759"/>
<reference evidence="8" key="1">
    <citation type="submission" date="2025-08" db="UniProtKB">
        <authorList>
            <consortium name="RefSeq"/>
        </authorList>
    </citation>
    <scope>IDENTIFICATION</scope>
    <source>
        <tissue evidence="8">Silk gland</tissue>
    </source>
</reference>
<dbReference type="RefSeq" id="XP_028037605.1">
    <property type="nucleotide sequence ID" value="XM_028181804.1"/>
</dbReference>
<dbReference type="Proteomes" id="UP000504629">
    <property type="component" value="Unplaced"/>
</dbReference>
<evidence type="ECO:0000256" key="1">
    <source>
        <dbReference type="ARBA" id="ARBA00022723"/>
    </source>
</evidence>
<evidence type="ECO:0000256" key="5">
    <source>
        <dbReference type="SAM" id="MobiDB-lite"/>
    </source>
</evidence>
<dbReference type="PANTHER" id="PTHR31742">
    <property type="entry name" value="RPA-INTERACTING PROTEIN RPAIN"/>
    <property type="match status" value="1"/>
</dbReference>
<keyword evidence="1" id="KW-0479">Metal-binding</keyword>
<dbReference type="GO" id="GO:0008270">
    <property type="term" value="F:zinc ion binding"/>
    <property type="evidence" value="ECO:0007669"/>
    <property type="project" value="UniProtKB-KW"/>
</dbReference>
<evidence type="ECO:0000313" key="7">
    <source>
        <dbReference type="Proteomes" id="UP000504629"/>
    </source>
</evidence>
<evidence type="ECO:0000256" key="3">
    <source>
        <dbReference type="ARBA" id="ARBA00022833"/>
    </source>
</evidence>
<dbReference type="GeneID" id="114248539"/>
<keyword evidence="4" id="KW-0175">Coiled coil</keyword>
<accession>A0A6J2K6M4</accession>
<organism evidence="7 8">
    <name type="scientific">Bombyx mandarina</name>
    <name type="common">Wild silk moth</name>
    <name type="synonym">Wild silkworm</name>
    <dbReference type="NCBI Taxonomy" id="7092"/>
    <lineage>
        <taxon>Eukaryota</taxon>
        <taxon>Metazoa</taxon>
        <taxon>Ecdysozoa</taxon>
        <taxon>Arthropoda</taxon>
        <taxon>Hexapoda</taxon>
        <taxon>Insecta</taxon>
        <taxon>Pterygota</taxon>
        <taxon>Neoptera</taxon>
        <taxon>Endopterygota</taxon>
        <taxon>Lepidoptera</taxon>
        <taxon>Glossata</taxon>
        <taxon>Ditrysia</taxon>
        <taxon>Bombycoidea</taxon>
        <taxon>Bombycidae</taxon>
        <taxon>Bombycinae</taxon>
        <taxon>Bombyx</taxon>
    </lineage>
</organism>
<evidence type="ECO:0000256" key="4">
    <source>
        <dbReference type="SAM" id="Coils"/>
    </source>
</evidence>
<keyword evidence="2" id="KW-0863">Zinc-finger</keyword>
<dbReference type="KEGG" id="bman:114248539"/>
<feature type="region of interest" description="Disordered" evidence="5">
    <location>
        <begin position="1"/>
        <end position="24"/>
    </location>
</feature>
<feature type="domain" description="RPA-interacting protein C-terminal" evidence="6">
    <location>
        <begin position="125"/>
        <end position="202"/>
    </location>
</feature>
<name>A0A6J2K6M4_BOMMA</name>
<dbReference type="GO" id="GO:0006606">
    <property type="term" value="P:protein import into nucleus"/>
    <property type="evidence" value="ECO:0007669"/>
    <property type="project" value="TreeGrafter"/>
</dbReference>
<dbReference type="AlphaFoldDB" id="A0A6J2K6M4"/>
<dbReference type="InterPro" id="IPR028159">
    <property type="entry name" value="RPA_interact_C_dom"/>
</dbReference>
<dbReference type="PANTHER" id="PTHR31742:SF1">
    <property type="entry name" value="RPA-INTERACTING PROTEIN"/>
    <property type="match status" value="1"/>
</dbReference>
<evidence type="ECO:0000256" key="2">
    <source>
        <dbReference type="ARBA" id="ARBA00022771"/>
    </source>
</evidence>
<gene>
    <name evidence="8" type="primary">LOC114248539</name>
</gene>
<sequence>MCSLDKVSSPKFKNISSNAKQSPVQIKERLRKNYRNKVQKCRGTLQDKFRELTFEKDNMCNVLKELYKEMIDFSEDILEIEDNILQEIKNELIQEELEWLLEEYQKTHMDDNIDWSKIEQDNVIVCPICQRDNFMSVNSCLKCPSCNVQIKTSMQTSEVKEHIFKCLDKHNSVCISDPQFTVIKDTSDCHIYLICETCNEMTYIL</sequence>
<keyword evidence="3" id="KW-0862">Zinc</keyword>
<keyword evidence="7" id="KW-1185">Reference proteome</keyword>
<proteinExistence type="predicted"/>
<dbReference type="InterPro" id="IPR028156">
    <property type="entry name" value="RIP"/>
</dbReference>
<dbReference type="Pfam" id="PF14768">
    <property type="entry name" value="RPA_interact_C"/>
    <property type="match status" value="1"/>
</dbReference>
<feature type="compositionally biased region" description="Polar residues" evidence="5">
    <location>
        <begin position="14"/>
        <end position="24"/>
    </location>
</feature>
<evidence type="ECO:0000313" key="8">
    <source>
        <dbReference type="RefSeq" id="XP_028037605.1"/>
    </source>
</evidence>